<keyword evidence="3" id="KW-1185">Reference proteome</keyword>
<protein>
    <submittedName>
        <fullName evidence="2">Cryptochrome/photolyase family protein</fullName>
    </submittedName>
</protein>
<feature type="region of interest" description="Disordered" evidence="1">
    <location>
        <begin position="178"/>
        <end position="203"/>
    </location>
</feature>
<name>A0A9R1CT39_9EURY</name>
<dbReference type="InterPro" id="IPR036134">
    <property type="entry name" value="Crypto/Photolyase_FAD-like_sf"/>
</dbReference>
<proteinExistence type="predicted"/>
<evidence type="ECO:0000256" key="1">
    <source>
        <dbReference type="SAM" id="MobiDB-lite"/>
    </source>
</evidence>
<dbReference type="AlphaFoldDB" id="A0A9R1CT39"/>
<dbReference type="Pfam" id="PF04244">
    <property type="entry name" value="DPRP"/>
    <property type="match status" value="1"/>
</dbReference>
<dbReference type="RefSeq" id="WP_256029180.1">
    <property type="nucleotide sequence ID" value="NZ_JAHLKM010000006.1"/>
</dbReference>
<accession>A0A9R1CT39</accession>
<dbReference type="Gene3D" id="3.40.50.620">
    <property type="entry name" value="HUPs"/>
    <property type="match status" value="1"/>
</dbReference>
<reference evidence="2" key="1">
    <citation type="journal article" date="2023" name="Front. Microbiol.">
        <title>Genomic-based phylogenetic and metabolic analyses of the genus Natronomonas, and description of Natronomonas aquatica sp. nov.</title>
        <authorList>
            <person name="Garcia-Roldan A."/>
            <person name="Duran-Viseras A."/>
            <person name="de la Haba R.R."/>
            <person name="Corral P."/>
            <person name="Sanchez-Porro C."/>
            <person name="Ventosa A."/>
        </authorList>
    </citation>
    <scope>NUCLEOTIDE SEQUENCE</scope>
    <source>
        <strain evidence="2">F2-12</strain>
    </source>
</reference>
<dbReference type="InterPro" id="IPR052551">
    <property type="entry name" value="UV-DNA_repair_photolyase"/>
</dbReference>
<dbReference type="Gene3D" id="1.25.40.80">
    <property type="match status" value="1"/>
</dbReference>
<sequence>MRQPIVGKPPEYAVGDDEVPWILGTHLSEQCGPLARVSEGSQVLLVEAHDFARRMPYHHHKLTLVFAAMRRFRDRLRAAGYDVTYIQADTFGEAFATFFEDNPESTLVTMRSPSYNSERRLRDLVAEAGGTLRVVENELFASTRRAFDEWANDGGQFRHEQFYRWMRRESGVLMSDSDPAGGEWNYDGENRDVPPEDWEAPSVPTHEHGAVIEEVSAWVREEFDTWGNDELRSFPWPVTRDQARDHLDHFLTERLPAFGPYQDAMRADDWAMAHGLVSGAINLGLLHPVEVIEEVEQTYEERADVPISSAEGFIRQLLGWREFMRHVYRHAMPELATANQLAADRDLPDLYWTGETGMNCLSETVDDVHERGYSHHIQRLMVLANFATLWGVEPSELNEWFHATYIDAYHWVTTPNVIEMGQFGHGVFATKPYVSSANYIDRMSDYCTDCAYDQDANTGADACPFNALYWQFLDRNEDRLRSNHRMGLMYSHVDDKRESGEMDAVRDRVADLRDRATDGDL</sequence>
<dbReference type="PANTHER" id="PTHR38657:SF1">
    <property type="entry name" value="SLR1343 PROTEIN"/>
    <property type="match status" value="1"/>
</dbReference>
<organism evidence="2 3">
    <name type="scientific">Natronomonas aquatica</name>
    <dbReference type="NCBI Taxonomy" id="2841590"/>
    <lineage>
        <taxon>Archaea</taxon>
        <taxon>Methanobacteriati</taxon>
        <taxon>Methanobacteriota</taxon>
        <taxon>Stenosarchaea group</taxon>
        <taxon>Halobacteria</taxon>
        <taxon>Halobacteriales</taxon>
        <taxon>Natronomonadaceae</taxon>
        <taxon>Natronomonas</taxon>
    </lineage>
</organism>
<dbReference type="SUPFAM" id="SSF48173">
    <property type="entry name" value="Cryptochrome/photolyase FAD-binding domain"/>
    <property type="match status" value="1"/>
</dbReference>
<dbReference type="InterPro" id="IPR007357">
    <property type="entry name" value="PhrB-like"/>
</dbReference>
<evidence type="ECO:0000313" key="3">
    <source>
        <dbReference type="Proteomes" id="UP001139494"/>
    </source>
</evidence>
<dbReference type="InterPro" id="IPR014729">
    <property type="entry name" value="Rossmann-like_a/b/a_fold"/>
</dbReference>
<dbReference type="EMBL" id="JAHLKM010000006">
    <property type="protein sequence ID" value="MCQ4333156.1"/>
    <property type="molecule type" value="Genomic_DNA"/>
</dbReference>
<dbReference type="PANTHER" id="PTHR38657">
    <property type="entry name" value="SLR1343 PROTEIN"/>
    <property type="match status" value="1"/>
</dbReference>
<gene>
    <name evidence="2" type="ORF">KM295_06620</name>
</gene>
<evidence type="ECO:0000313" key="2">
    <source>
        <dbReference type="EMBL" id="MCQ4333156.1"/>
    </source>
</evidence>
<comment type="caution">
    <text evidence="2">The sequence shown here is derived from an EMBL/GenBank/DDBJ whole genome shotgun (WGS) entry which is preliminary data.</text>
</comment>
<dbReference type="Gene3D" id="1.10.10.1710">
    <property type="entry name" value="Deoxyribodipyrimidine photolyase-related"/>
    <property type="match status" value="1"/>
</dbReference>
<dbReference type="Proteomes" id="UP001139494">
    <property type="component" value="Unassembled WGS sequence"/>
</dbReference>
<dbReference type="Gene3D" id="1.10.579.10">
    <property type="entry name" value="DNA Cyclobutane Dipyrimidine Photolyase, subunit A, domain 3"/>
    <property type="match status" value="1"/>
</dbReference>